<proteinExistence type="predicted"/>
<dbReference type="EMBL" id="KL198061">
    <property type="protein sequence ID" value="KDQ11066.1"/>
    <property type="molecule type" value="Genomic_DNA"/>
</dbReference>
<dbReference type="PROSITE" id="PS50181">
    <property type="entry name" value="FBOX"/>
    <property type="match status" value="1"/>
</dbReference>
<organism evidence="3 4">
    <name type="scientific">Botryobasidium botryosum (strain FD-172 SS1)</name>
    <dbReference type="NCBI Taxonomy" id="930990"/>
    <lineage>
        <taxon>Eukaryota</taxon>
        <taxon>Fungi</taxon>
        <taxon>Dikarya</taxon>
        <taxon>Basidiomycota</taxon>
        <taxon>Agaricomycotina</taxon>
        <taxon>Agaricomycetes</taxon>
        <taxon>Cantharellales</taxon>
        <taxon>Botryobasidiaceae</taxon>
        <taxon>Botryobasidium</taxon>
    </lineage>
</organism>
<sequence>MPNQSPLTLTALPVDILLLILRDLTVSSLAVLSRTCHSFHILINDAGWKQYANQNPRYSPSITRVAEIWSSRERARFAHLTDRRWDSQTYVARPLCDPWATKLRPVLCISDSRLVLAKGQELLLYDFGCDHSKPIQLPIVRYAGSAQLSNRTKDSRHDITGVIFLPDGGANRQLCVAQANGKLTRYEISAAVPGAPIEANRSSIAARSRNGYNAGRAPKILQATTMATYEHPLTPINYLTSSGNHILSIAASGLASLIQADSPWEPPSTIKLPFQLWSAHLSLKSSTPFAAIGTKGPSPLGVYPITQSQLSSEPLAFLGGSATPRSAVYGICGVCPGSPLGSSDQIVVSGWYDGRVRVHDLRCAPAPSGFDSSSGNDPLSTSFPAPLHPVMTLHDPRGSLAPIYCVATGGGGASQLVAGTAEHAVISVWDLRKPRGGWSFYPPEGDWSPSYSITLEGSKLWGTTQSRAFVLDFGPDVKEGTYPPVSHQDLSQTWDGLGYRTTTYFHYDSYSSSDGNV</sequence>
<name>A0A067MHL8_BOTB1</name>
<reference evidence="4" key="1">
    <citation type="journal article" date="2014" name="Proc. Natl. Acad. Sci. U.S.A.">
        <title>Extensive sampling of basidiomycete genomes demonstrates inadequacy of the white-rot/brown-rot paradigm for wood decay fungi.</title>
        <authorList>
            <person name="Riley R."/>
            <person name="Salamov A.A."/>
            <person name="Brown D.W."/>
            <person name="Nagy L.G."/>
            <person name="Floudas D."/>
            <person name="Held B.W."/>
            <person name="Levasseur A."/>
            <person name="Lombard V."/>
            <person name="Morin E."/>
            <person name="Otillar R."/>
            <person name="Lindquist E.A."/>
            <person name="Sun H."/>
            <person name="LaButti K.M."/>
            <person name="Schmutz J."/>
            <person name="Jabbour D."/>
            <person name="Luo H."/>
            <person name="Baker S.E."/>
            <person name="Pisabarro A.G."/>
            <person name="Walton J.D."/>
            <person name="Blanchette R.A."/>
            <person name="Henrissat B."/>
            <person name="Martin F."/>
            <person name="Cullen D."/>
            <person name="Hibbett D.S."/>
            <person name="Grigoriev I.V."/>
        </authorList>
    </citation>
    <scope>NUCLEOTIDE SEQUENCE [LARGE SCALE GENOMIC DNA]</scope>
    <source>
        <strain evidence="4">FD-172 SS1</strain>
    </source>
</reference>
<dbReference type="Pfam" id="PF12937">
    <property type="entry name" value="F-box-like"/>
    <property type="match status" value="1"/>
</dbReference>
<dbReference type="SMART" id="SM00256">
    <property type="entry name" value="FBOX"/>
    <property type="match status" value="1"/>
</dbReference>
<dbReference type="InParanoid" id="A0A067MHL8"/>
<accession>A0A067MHL8</accession>
<dbReference type="SUPFAM" id="SSF81383">
    <property type="entry name" value="F-box domain"/>
    <property type="match status" value="1"/>
</dbReference>
<dbReference type="AlphaFoldDB" id="A0A067MHL8"/>
<gene>
    <name evidence="3" type="ORF">BOTBODRAFT_114942</name>
</gene>
<dbReference type="HOGENOM" id="CLU_566242_0_0_1"/>
<keyword evidence="1" id="KW-0732">Signal</keyword>
<feature type="signal peptide" evidence="1">
    <location>
        <begin position="1"/>
        <end position="30"/>
    </location>
</feature>
<protein>
    <recommendedName>
        <fullName evidence="2">F-box domain-containing protein</fullName>
    </recommendedName>
</protein>
<dbReference type="OrthoDB" id="1259151at2759"/>
<feature type="chain" id="PRO_5001641285" description="F-box domain-containing protein" evidence="1">
    <location>
        <begin position="31"/>
        <end position="517"/>
    </location>
</feature>
<dbReference type="InterPro" id="IPR036047">
    <property type="entry name" value="F-box-like_dom_sf"/>
</dbReference>
<evidence type="ECO:0000313" key="4">
    <source>
        <dbReference type="Proteomes" id="UP000027195"/>
    </source>
</evidence>
<keyword evidence="4" id="KW-1185">Reference proteome</keyword>
<evidence type="ECO:0000259" key="2">
    <source>
        <dbReference type="PROSITE" id="PS50181"/>
    </source>
</evidence>
<evidence type="ECO:0000313" key="3">
    <source>
        <dbReference type="EMBL" id="KDQ11066.1"/>
    </source>
</evidence>
<dbReference type="InterPro" id="IPR036322">
    <property type="entry name" value="WD40_repeat_dom_sf"/>
</dbReference>
<dbReference type="InterPro" id="IPR001810">
    <property type="entry name" value="F-box_dom"/>
</dbReference>
<evidence type="ECO:0000256" key="1">
    <source>
        <dbReference type="SAM" id="SignalP"/>
    </source>
</evidence>
<dbReference type="SUPFAM" id="SSF50978">
    <property type="entry name" value="WD40 repeat-like"/>
    <property type="match status" value="1"/>
</dbReference>
<feature type="domain" description="F-box" evidence="2">
    <location>
        <begin position="6"/>
        <end position="51"/>
    </location>
</feature>
<dbReference type="InterPro" id="IPR015943">
    <property type="entry name" value="WD40/YVTN_repeat-like_dom_sf"/>
</dbReference>
<dbReference type="Gene3D" id="2.130.10.10">
    <property type="entry name" value="YVTN repeat-like/Quinoprotein amine dehydrogenase"/>
    <property type="match status" value="1"/>
</dbReference>
<dbReference type="Proteomes" id="UP000027195">
    <property type="component" value="Unassembled WGS sequence"/>
</dbReference>